<dbReference type="RefSeq" id="WP_062417135.1">
    <property type="nucleotide sequence ID" value="NZ_DF967974.1"/>
</dbReference>
<dbReference type="AlphaFoldDB" id="A0A0P6XJ77"/>
<proteinExistence type="predicted"/>
<accession>A0A0P6XJ77</accession>
<comment type="caution">
    <text evidence="1">The sequence shown here is derived from an EMBL/GenBank/DDBJ whole genome shotgun (WGS) entry which is preliminary data.</text>
</comment>
<dbReference type="EMBL" id="LGCM01000065">
    <property type="protein sequence ID" value="KPL75691.1"/>
    <property type="molecule type" value="Genomic_DNA"/>
</dbReference>
<dbReference type="Proteomes" id="UP000050501">
    <property type="component" value="Unassembled WGS sequence"/>
</dbReference>
<name>A0A0P6XJ77_9CHLR</name>
<organism evidence="1 2">
    <name type="scientific">Levilinea saccharolytica</name>
    <dbReference type="NCBI Taxonomy" id="229921"/>
    <lineage>
        <taxon>Bacteria</taxon>
        <taxon>Bacillati</taxon>
        <taxon>Chloroflexota</taxon>
        <taxon>Anaerolineae</taxon>
        <taxon>Anaerolineales</taxon>
        <taxon>Anaerolineaceae</taxon>
        <taxon>Levilinea</taxon>
    </lineage>
</organism>
<protein>
    <submittedName>
        <fullName evidence="1">Uncharacterized protein</fullName>
    </submittedName>
</protein>
<evidence type="ECO:0000313" key="1">
    <source>
        <dbReference type="EMBL" id="KPL75691.1"/>
    </source>
</evidence>
<gene>
    <name evidence="1" type="ORF">ADN01_17845</name>
</gene>
<sequence length="98" mass="11649">MKKRFDWEASKQKILAILRSEVPEETKKKQIEALLRTLPFGIALANYEFRYDACGYPYYALHAKIKNDSFKLREILDMRFDAETFETDYLCPMCKKLV</sequence>
<reference evidence="1 2" key="1">
    <citation type="submission" date="2015-07" db="EMBL/GenBank/DDBJ databases">
        <title>Genome sequence of Levilinea saccharolytica DSM 16555.</title>
        <authorList>
            <person name="Hemp J."/>
            <person name="Ward L.M."/>
            <person name="Pace L.A."/>
            <person name="Fischer W.W."/>
        </authorList>
    </citation>
    <scope>NUCLEOTIDE SEQUENCE [LARGE SCALE GENOMIC DNA]</scope>
    <source>
        <strain evidence="1 2">KIBI-1</strain>
    </source>
</reference>
<dbReference type="STRING" id="229921.ADN01_17845"/>
<keyword evidence="2" id="KW-1185">Reference proteome</keyword>
<evidence type="ECO:0000313" key="2">
    <source>
        <dbReference type="Proteomes" id="UP000050501"/>
    </source>
</evidence>